<evidence type="ECO:0000313" key="1">
    <source>
        <dbReference type="EMBL" id="CAG7727419.1"/>
    </source>
</evidence>
<protein>
    <submittedName>
        <fullName evidence="1">Uncharacterized protein</fullName>
    </submittedName>
</protein>
<organism evidence="1 2">
    <name type="scientific">Allacma fusca</name>
    <dbReference type="NCBI Taxonomy" id="39272"/>
    <lineage>
        <taxon>Eukaryota</taxon>
        <taxon>Metazoa</taxon>
        <taxon>Ecdysozoa</taxon>
        <taxon>Arthropoda</taxon>
        <taxon>Hexapoda</taxon>
        <taxon>Collembola</taxon>
        <taxon>Symphypleona</taxon>
        <taxon>Sminthuridae</taxon>
        <taxon>Allacma</taxon>
    </lineage>
</organism>
<proteinExistence type="predicted"/>
<name>A0A8J2K0A8_9HEXA</name>
<evidence type="ECO:0000313" key="2">
    <source>
        <dbReference type="Proteomes" id="UP000708208"/>
    </source>
</evidence>
<dbReference type="Proteomes" id="UP000708208">
    <property type="component" value="Unassembled WGS sequence"/>
</dbReference>
<gene>
    <name evidence="1" type="ORF">AFUS01_LOCUS16263</name>
</gene>
<accession>A0A8J2K0A8</accession>
<reference evidence="1" key="1">
    <citation type="submission" date="2021-06" db="EMBL/GenBank/DDBJ databases">
        <authorList>
            <person name="Hodson N. C."/>
            <person name="Mongue J. A."/>
            <person name="Jaron S. K."/>
        </authorList>
    </citation>
    <scope>NUCLEOTIDE SEQUENCE</scope>
</reference>
<keyword evidence="2" id="KW-1185">Reference proteome</keyword>
<dbReference type="EMBL" id="CAJVCH010148311">
    <property type="protein sequence ID" value="CAG7727419.1"/>
    <property type="molecule type" value="Genomic_DNA"/>
</dbReference>
<comment type="caution">
    <text evidence="1">The sequence shown here is derived from an EMBL/GenBank/DDBJ whole genome shotgun (WGS) entry which is preliminary data.</text>
</comment>
<dbReference type="AlphaFoldDB" id="A0A8J2K0A8"/>
<sequence length="73" mass="8244">MRILNRKLKVKKTLDAVIVLGHSRQSIGNYNAADVDQNSYLLVPLLEAEKLFTKPINSTMGSSSSMYMIVWPF</sequence>